<dbReference type="EMBL" id="NHTK01001351">
    <property type="protein sequence ID" value="PPQ99630.1"/>
    <property type="molecule type" value="Genomic_DNA"/>
</dbReference>
<organism evidence="1 2">
    <name type="scientific">Panaeolus cyanescens</name>
    <dbReference type="NCBI Taxonomy" id="181874"/>
    <lineage>
        <taxon>Eukaryota</taxon>
        <taxon>Fungi</taxon>
        <taxon>Dikarya</taxon>
        <taxon>Basidiomycota</taxon>
        <taxon>Agaricomycotina</taxon>
        <taxon>Agaricomycetes</taxon>
        <taxon>Agaricomycetidae</taxon>
        <taxon>Agaricales</taxon>
        <taxon>Agaricineae</taxon>
        <taxon>Galeropsidaceae</taxon>
        <taxon>Panaeolus</taxon>
    </lineage>
</organism>
<name>A0A409Y994_9AGAR</name>
<accession>A0A409Y994</accession>
<dbReference type="AlphaFoldDB" id="A0A409Y994"/>
<dbReference type="InParanoid" id="A0A409Y994"/>
<protein>
    <submittedName>
        <fullName evidence="1">Uncharacterized protein</fullName>
    </submittedName>
</protein>
<evidence type="ECO:0000313" key="1">
    <source>
        <dbReference type="EMBL" id="PPQ99630.1"/>
    </source>
</evidence>
<dbReference type="Proteomes" id="UP000284842">
    <property type="component" value="Unassembled WGS sequence"/>
</dbReference>
<keyword evidence="2" id="KW-1185">Reference proteome</keyword>
<proteinExistence type="predicted"/>
<gene>
    <name evidence="1" type="ORF">CVT24_005208</name>
</gene>
<comment type="caution">
    <text evidence="1">The sequence shown here is derived from an EMBL/GenBank/DDBJ whole genome shotgun (WGS) entry which is preliminary data.</text>
</comment>
<reference evidence="1 2" key="1">
    <citation type="journal article" date="2018" name="Evol. Lett.">
        <title>Horizontal gene cluster transfer increased hallucinogenic mushroom diversity.</title>
        <authorList>
            <person name="Reynolds H.T."/>
            <person name="Vijayakumar V."/>
            <person name="Gluck-Thaler E."/>
            <person name="Korotkin H.B."/>
            <person name="Matheny P.B."/>
            <person name="Slot J.C."/>
        </authorList>
    </citation>
    <scope>NUCLEOTIDE SEQUENCE [LARGE SCALE GENOMIC DNA]</scope>
    <source>
        <strain evidence="1 2">2629</strain>
    </source>
</reference>
<evidence type="ECO:0000313" key="2">
    <source>
        <dbReference type="Proteomes" id="UP000284842"/>
    </source>
</evidence>
<sequence>MSQTVHYIDSIHSVPTFLSDDMALREYYYENWSLSDHESMMHLAYYRESFAFEHWDNSDAEADQAIFPGWYLHLMEYDIEQFMREYMTDCDGGMSIFPHRILGDIDIDFTLADFFEQGAVHAGTETATSES</sequence>